<gene>
    <name evidence="2" type="ORF">ING2E5A_0889</name>
</gene>
<protein>
    <submittedName>
        <fullName evidence="2">Coagulation factor 5/8 type domain protein</fullName>
    </submittedName>
</protein>
<feature type="chain" id="PRO_5009603835" evidence="1">
    <location>
        <begin position="23"/>
        <end position="398"/>
    </location>
</feature>
<dbReference type="RefSeq" id="WP_071136333.1">
    <property type="nucleotide sequence ID" value="NZ_LT608328.1"/>
</dbReference>
<dbReference type="InterPro" id="IPR008979">
    <property type="entry name" value="Galactose-bd-like_sf"/>
</dbReference>
<dbReference type="Proteomes" id="UP000178485">
    <property type="component" value="Chromosome i"/>
</dbReference>
<keyword evidence="3" id="KW-1185">Reference proteome</keyword>
<evidence type="ECO:0000313" key="2">
    <source>
        <dbReference type="EMBL" id="SCM56458.1"/>
    </source>
</evidence>
<reference evidence="2 3" key="1">
    <citation type="submission" date="2016-08" db="EMBL/GenBank/DDBJ databases">
        <authorList>
            <person name="Seilhamer J.J."/>
        </authorList>
    </citation>
    <scope>NUCLEOTIDE SEQUENCE [LARGE SCALE GENOMIC DNA]</scope>
    <source>
        <strain evidence="2">ING2-E5A</strain>
    </source>
</reference>
<dbReference type="SUPFAM" id="SSF49785">
    <property type="entry name" value="Galactose-binding domain-like"/>
    <property type="match status" value="1"/>
</dbReference>
<dbReference type="InterPro" id="IPR013783">
    <property type="entry name" value="Ig-like_fold"/>
</dbReference>
<dbReference type="Gene3D" id="2.60.120.260">
    <property type="entry name" value="Galactose-binding domain-like"/>
    <property type="match status" value="1"/>
</dbReference>
<organism evidence="2 3">
    <name type="scientific">Petrimonas mucosa</name>
    <dbReference type="NCBI Taxonomy" id="1642646"/>
    <lineage>
        <taxon>Bacteria</taxon>
        <taxon>Pseudomonadati</taxon>
        <taxon>Bacteroidota</taxon>
        <taxon>Bacteroidia</taxon>
        <taxon>Bacteroidales</taxon>
        <taxon>Dysgonomonadaceae</taxon>
        <taxon>Petrimonas</taxon>
    </lineage>
</organism>
<name>A0A1G4G5I2_9BACT</name>
<sequence length="398" mass="45565">MKKIKYLLMALLVVLCVSSCKDQDEIYKEFVKVGGYIYPEKTNGLHAFRGHNRVKLVWKMPKDPSVTSAKIYWNNNVDVLDIDYTTRLGEYTEQVIDNLEERSYTFQLINFDADGNKSMISEITVAPYAANWLLTHAERTVTSSEIVGSDAQIEMSFGTDEMIATRFRYIDTNGDTIQLEETMDLLTNKITFPNAVCGRKFEYSSSFCPPEGLDTIWNDWIKSPTPISGKLDCKSWNVTVTTGQIWDNNFLPSKAVDGVIDRNYRWCSAQGALANVFPKIMVVDNQKDSYYINKVSLYQDQATMNRRFGNSVEMYWGNEPFDPDAGTDYANSPGFADAIAKGNWLTTTFWFSTATWTKTWSQMQEFQYFAIVWKNSRSGSGWIDLWEIEFYGYDSAAD</sequence>
<dbReference type="AlphaFoldDB" id="A0A1G4G5I2"/>
<feature type="signal peptide" evidence="1">
    <location>
        <begin position="1"/>
        <end position="22"/>
    </location>
</feature>
<evidence type="ECO:0000256" key="1">
    <source>
        <dbReference type="SAM" id="SignalP"/>
    </source>
</evidence>
<dbReference type="EMBL" id="LT608328">
    <property type="protein sequence ID" value="SCM56458.1"/>
    <property type="molecule type" value="Genomic_DNA"/>
</dbReference>
<dbReference type="Pfam" id="PF16389">
    <property type="entry name" value="DUF4998"/>
    <property type="match status" value="1"/>
</dbReference>
<accession>A0A1G4G5I2</accession>
<keyword evidence="1" id="KW-0732">Signal</keyword>
<dbReference type="Gene3D" id="2.60.40.10">
    <property type="entry name" value="Immunoglobulins"/>
    <property type="match status" value="1"/>
</dbReference>
<evidence type="ECO:0000313" key="3">
    <source>
        <dbReference type="Proteomes" id="UP000178485"/>
    </source>
</evidence>
<dbReference type="KEGG" id="pmuc:ING2E5A_0889"/>
<dbReference type="STRING" id="1642646.ING2E5A_0889"/>
<proteinExistence type="predicted"/>